<name>A0ABQ6HNS1_9MICO</name>
<dbReference type="PANTHER" id="PTHR43364">
    <property type="entry name" value="NADH-SPECIFIC METHYLGLYOXAL REDUCTASE-RELATED"/>
    <property type="match status" value="1"/>
</dbReference>
<protein>
    <submittedName>
        <fullName evidence="3">Oxidoreductase</fullName>
    </submittedName>
</protein>
<keyword evidence="4" id="KW-1185">Reference proteome</keyword>
<dbReference type="Gene3D" id="3.20.20.100">
    <property type="entry name" value="NADP-dependent oxidoreductase domain"/>
    <property type="match status" value="1"/>
</dbReference>
<dbReference type="EMBL" id="BSUJ01000001">
    <property type="protein sequence ID" value="GMA20061.1"/>
    <property type="molecule type" value="Genomic_DNA"/>
</dbReference>
<reference evidence="4" key="1">
    <citation type="journal article" date="2019" name="Int. J. Syst. Evol. Microbiol.">
        <title>The Global Catalogue of Microorganisms (GCM) 10K type strain sequencing project: providing services to taxonomists for standard genome sequencing and annotation.</title>
        <authorList>
            <consortium name="The Broad Institute Genomics Platform"/>
            <consortium name="The Broad Institute Genome Sequencing Center for Infectious Disease"/>
            <person name="Wu L."/>
            <person name="Ma J."/>
        </authorList>
    </citation>
    <scope>NUCLEOTIDE SEQUENCE [LARGE SCALE GENOMIC DNA]</scope>
    <source>
        <strain evidence="4">NBRC 105830</strain>
    </source>
</reference>
<dbReference type="RefSeq" id="WP_241445048.1">
    <property type="nucleotide sequence ID" value="NZ_BSUJ01000001.1"/>
</dbReference>
<proteinExistence type="predicted"/>
<evidence type="ECO:0000313" key="4">
    <source>
        <dbReference type="Proteomes" id="UP001157109"/>
    </source>
</evidence>
<accession>A0ABQ6HNS1</accession>
<dbReference type="PANTHER" id="PTHR43364:SF4">
    <property type="entry name" value="NAD(P)-LINKED OXIDOREDUCTASE SUPERFAMILY PROTEIN"/>
    <property type="match status" value="1"/>
</dbReference>
<gene>
    <name evidence="3" type="ORF">GCM10025862_20820</name>
</gene>
<keyword evidence="1" id="KW-0560">Oxidoreductase</keyword>
<organism evidence="3 4">
    <name type="scientific">Arsenicicoccus piscis</name>
    <dbReference type="NCBI Taxonomy" id="673954"/>
    <lineage>
        <taxon>Bacteria</taxon>
        <taxon>Bacillati</taxon>
        <taxon>Actinomycetota</taxon>
        <taxon>Actinomycetes</taxon>
        <taxon>Micrococcales</taxon>
        <taxon>Intrasporangiaceae</taxon>
        <taxon>Arsenicicoccus</taxon>
    </lineage>
</organism>
<dbReference type="SUPFAM" id="SSF51430">
    <property type="entry name" value="NAD(P)-linked oxidoreductase"/>
    <property type="match status" value="1"/>
</dbReference>
<dbReference type="InterPro" id="IPR023210">
    <property type="entry name" value="NADP_OxRdtase_dom"/>
</dbReference>
<evidence type="ECO:0000313" key="3">
    <source>
        <dbReference type="EMBL" id="GMA20061.1"/>
    </source>
</evidence>
<evidence type="ECO:0000256" key="1">
    <source>
        <dbReference type="ARBA" id="ARBA00023002"/>
    </source>
</evidence>
<dbReference type="Proteomes" id="UP001157109">
    <property type="component" value="Unassembled WGS sequence"/>
</dbReference>
<feature type="domain" description="NADP-dependent oxidoreductase" evidence="2">
    <location>
        <begin position="16"/>
        <end position="312"/>
    </location>
</feature>
<dbReference type="InterPro" id="IPR050523">
    <property type="entry name" value="AKR_Detox_Biosynth"/>
</dbReference>
<dbReference type="InterPro" id="IPR036812">
    <property type="entry name" value="NAD(P)_OxRdtase_dom_sf"/>
</dbReference>
<sequence>MQTRTLGTGGPDVSVVGLGCNNFGRPGTATEHDASAVVDAAIEAGVTLFDTADIYNVGRSEELLGQALADRRGQVVIATKWGHQSATAPGADDWGAKGSRGYIRRAIEASLTRLGTDYIDVYQLHTPDPGTPIEQTLEALDELVQEGLVRHLGHSNFDAAQMREADAVARERGLTRFVSAQNEYSLLRRQIEEQDLAVARELGLGVLPFFPLASGLLTGKYRKDQIPEGARLASRRDQLTDLLGEAGWDGLERYLAVCAEAGITPLEGAVGWLLAQDGVTSVISGATSAEQVRANAAAGAVDLSRDTVTRLAGAFDA</sequence>
<dbReference type="Pfam" id="PF00248">
    <property type="entry name" value="Aldo_ket_red"/>
    <property type="match status" value="1"/>
</dbReference>
<evidence type="ECO:0000259" key="2">
    <source>
        <dbReference type="Pfam" id="PF00248"/>
    </source>
</evidence>
<comment type="caution">
    <text evidence="3">The sequence shown here is derived from an EMBL/GenBank/DDBJ whole genome shotgun (WGS) entry which is preliminary data.</text>
</comment>